<protein>
    <submittedName>
        <fullName evidence="3">IS110 family transposase</fullName>
    </submittedName>
</protein>
<organism evidence="3 4">
    <name type="scientific">Caproicibacterium argilliputei</name>
    <dbReference type="NCBI Taxonomy" id="3030016"/>
    <lineage>
        <taxon>Bacteria</taxon>
        <taxon>Bacillati</taxon>
        <taxon>Bacillota</taxon>
        <taxon>Clostridia</taxon>
        <taxon>Eubacteriales</taxon>
        <taxon>Oscillospiraceae</taxon>
        <taxon>Caproicibacterium</taxon>
    </lineage>
</organism>
<dbReference type="GO" id="GO:0004803">
    <property type="term" value="F:transposase activity"/>
    <property type="evidence" value="ECO:0007669"/>
    <property type="project" value="InterPro"/>
</dbReference>
<sequence>MISVGIDVSKEKSTVCILRPYGEVVASPYEVAHTAPEVKSLTDRICSLEGEVRVVMEATGGYHLPLLAVLKQAGVFVSVINPLVMKKYASATLRKGKTDKLDAVRIANFGIDNWFKLTDYSAPEEVYAQLRMLGRQYSHYITIKIESKLALTDLLDRTMPGIKKLLSGKRSEEPTKDKLCDFVEEYWHYDNITKKSELRFISDYCRWAKKKGYHANETKARKIFAMARDGIPTLPSSAASTKMLTLEAVRVLREINRTLETILTQMQELATTLPEYEVVHAMKGVGDVLASRLIAEIGDARRFHSGSALVAFAGIDSPPYQSGGFMGTQRRISKRGSALLRKTGYEVMKCLKSTKPSQDAAVYLFMLKKEAEGKPKKVAKIAALNKFLRIYYARVMEVYRS</sequence>
<dbReference type="GO" id="GO:0003677">
    <property type="term" value="F:DNA binding"/>
    <property type="evidence" value="ECO:0007669"/>
    <property type="project" value="InterPro"/>
</dbReference>
<dbReference type="InterPro" id="IPR003346">
    <property type="entry name" value="Transposase_20"/>
</dbReference>
<name>A0AA97D5R2_9FIRM</name>
<dbReference type="PANTHER" id="PTHR33055">
    <property type="entry name" value="TRANSPOSASE FOR INSERTION SEQUENCE ELEMENT IS1111A"/>
    <property type="match status" value="1"/>
</dbReference>
<reference evidence="3" key="2">
    <citation type="submission" date="2024-06" db="EMBL/GenBank/DDBJ databases">
        <title>Caproicibacterium argilliputei sp. nov, a novel caproic acid producing anaerobic bacterium isolated from pit mud.</title>
        <authorList>
            <person name="Xia S."/>
        </authorList>
    </citation>
    <scope>NUCLEOTIDE SEQUENCE</scope>
    <source>
        <strain evidence="3">ZCY20-5</strain>
    </source>
</reference>
<dbReference type="InterPro" id="IPR002525">
    <property type="entry name" value="Transp_IS110-like_N"/>
</dbReference>
<evidence type="ECO:0000313" key="3">
    <source>
        <dbReference type="EMBL" id="WOC31085.1"/>
    </source>
</evidence>
<gene>
    <name evidence="3" type="ORF">PXC00_07530</name>
</gene>
<dbReference type="Proteomes" id="UP001300604">
    <property type="component" value="Chromosome"/>
</dbReference>
<dbReference type="InterPro" id="IPR047650">
    <property type="entry name" value="Transpos_IS110"/>
</dbReference>
<reference evidence="3" key="1">
    <citation type="submission" date="2023-09" db="EMBL/GenBank/DDBJ databases">
        <authorList>
            <person name="Zeng C."/>
        </authorList>
    </citation>
    <scope>NUCLEOTIDE SEQUENCE</scope>
    <source>
        <strain evidence="3">ZCY20-5</strain>
    </source>
</reference>
<dbReference type="Pfam" id="PF01548">
    <property type="entry name" value="DEDD_Tnp_IS110"/>
    <property type="match status" value="1"/>
</dbReference>
<feature type="domain" description="Transposase IS116/IS110/IS902 C-terminal" evidence="2">
    <location>
        <begin position="277"/>
        <end position="357"/>
    </location>
</feature>
<dbReference type="RefSeq" id="WP_275844972.1">
    <property type="nucleotide sequence ID" value="NZ_CP135996.1"/>
</dbReference>
<dbReference type="Pfam" id="PF02371">
    <property type="entry name" value="Transposase_20"/>
    <property type="match status" value="1"/>
</dbReference>
<keyword evidence="4" id="KW-1185">Reference proteome</keyword>
<evidence type="ECO:0000313" key="4">
    <source>
        <dbReference type="Proteomes" id="UP001300604"/>
    </source>
</evidence>
<dbReference type="EMBL" id="CP135996">
    <property type="protein sequence ID" value="WOC31085.1"/>
    <property type="molecule type" value="Genomic_DNA"/>
</dbReference>
<dbReference type="PANTHER" id="PTHR33055:SF13">
    <property type="entry name" value="TRANSPOSASE"/>
    <property type="match status" value="1"/>
</dbReference>
<dbReference type="NCBIfam" id="NF033542">
    <property type="entry name" value="transpos_IS110"/>
    <property type="match status" value="1"/>
</dbReference>
<dbReference type="KEGG" id="carl:PXC00_07530"/>
<evidence type="ECO:0000259" key="2">
    <source>
        <dbReference type="Pfam" id="PF02371"/>
    </source>
</evidence>
<proteinExistence type="predicted"/>
<evidence type="ECO:0000259" key="1">
    <source>
        <dbReference type="Pfam" id="PF01548"/>
    </source>
</evidence>
<dbReference type="AlphaFoldDB" id="A0AA97D5R2"/>
<accession>A0AA97D5R2</accession>
<dbReference type="GO" id="GO:0006313">
    <property type="term" value="P:DNA transposition"/>
    <property type="evidence" value="ECO:0007669"/>
    <property type="project" value="InterPro"/>
</dbReference>
<feature type="domain" description="Transposase IS110-like N-terminal" evidence="1">
    <location>
        <begin position="4"/>
        <end position="160"/>
    </location>
</feature>